<feature type="domain" description="ABC3 transporter permease C-terminal" evidence="7">
    <location>
        <begin position="683"/>
        <end position="791"/>
    </location>
</feature>
<keyword evidence="5 6" id="KW-0472">Membrane</keyword>
<feature type="transmembrane region" description="Helical" evidence="6">
    <location>
        <begin position="682"/>
        <end position="703"/>
    </location>
</feature>
<feature type="transmembrane region" description="Helical" evidence="6">
    <location>
        <begin position="284"/>
        <end position="306"/>
    </location>
</feature>
<dbReference type="EMBL" id="JBHSJJ010000002">
    <property type="protein sequence ID" value="MFC4870661.1"/>
    <property type="molecule type" value="Genomic_DNA"/>
</dbReference>
<feature type="domain" description="ABC3 transporter permease C-terminal" evidence="7">
    <location>
        <begin position="290"/>
        <end position="405"/>
    </location>
</feature>
<dbReference type="Proteomes" id="UP001595818">
    <property type="component" value="Unassembled WGS sequence"/>
</dbReference>
<feature type="transmembrane region" description="Helical" evidence="6">
    <location>
        <begin position="765"/>
        <end position="785"/>
    </location>
</feature>
<dbReference type="PROSITE" id="PS51257">
    <property type="entry name" value="PROKAR_LIPOPROTEIN"/>
    <property type="match status" value="1"/>
</dbReference>
<feature type="transmembrane region" description="Helical" evidence="6">
    <location>
        <begin position="425"/>
        <end position="445"/>
    </location>
</feature>
<dbReference type="RefSeq" id="WP_377061414.1">
    <property type="nucleotide sequence ID" value="NZ_JBHSJJ010000002.1"/>
</dbReference>
<comment type="subcellular location">
    <subcellularLocation>
        <location evidence="1">Cell membrane</location>
        <topology evidence="1">Multi-pass membrane protein</topology>
    </subcellularLocation>
</comment>
<evidence type="ECO:0000256" key="5">
    <source>
        <dbReference type="ARBA" id="ARBA00023136"/>
    </source>
</evidence>
<dbReference type="Pfam" id="PF02687">
    <property type="entry name" value="FtsX"/>
    <property type="match status" value="2"/>
</dbReference>
<evidence type="ECO:0000259" key="7">
    <source>
        <dbReference type="Pfam" id="PF02687"/>
    </source>
</evidence>
<organism evidence="9 10">
    <name type="scientific">Negadavirga shengliensis</name>
    <dbReference type="NCBI Taxonomy" id="1389218"/>
    <lineage>
        <taxon>Bacteria</taxon>
        <taxon>Pseudomonadati</taxon>
        <taxon>Bacteroidota</taxon>
        <taxon>Cytophagia</taxon>
        <taxon>Cytophagales</taxon>
        <taxon>Cyclobacteriaceae</taxon>
        <taxon>Negadavirga</taxon>
    </lineage>
</organism>
<dbReference type="InterPro" id="IPR050250">
    <property type="entry name" value="Macrolide_Exporter_MacB"/>
</dbReference>
<evidence type="ECO:0000256" key="3">
    <source>
        <dbReference type="ARBA" id="ARBA00022692"/>
    </source>
</evidence>
<keyword evidence="10" id="KW-1185">Reference proteome</keyword>
<comment type="caution">
    <text evidence="9">The sequence shown here is derived from an EMBL/GenBank/DDBJ whole genome shotgun (WGS) entry which is preliminary data.</text>
</comment>
<keyword evidence="3 6" id="KW-0812">Transmembrane</keyword>
<evidence type="ECO:0000313" key="9">
    <source>
        <dbReference type="EMBL" id="MFC4870661.1"/>
    </source>
</evidence>
<sequence>MLRHNLLLIFRSFKKDKSTFLINLIGLSTGLACASLIFLWAQDELSIDHFNEKDVRLYQVMQNIPNADGIRTIESTHGLLAKALAEEMPEVESAISVIPASWFPDTGILSFEETRVKTKGQYVGNGFFQIFSYDFVQGDKNQLLNNKYNIAISEELAMKLFHTTDNVIGKTVAWDHETMNGQFIVMGIFKNIPLNASEQFDLVFNYELFFENRPGLQSWGNSDPYTYLLLKDGTNISEFNDKIAGFLRTKDESHTSSLFVRKYSDKYLYNHFENGVQAGGRIEYVRLFSLIAIFILAIACVNFMNLSTAKASRRLKEVGVKKAVGAGRKTLIAQYLGESMLMALVSMFMAILLVELFLPRFNAITGKHLELAWDGNLILSLLAVTYVTGLVAGSYPAFYLSGFNPVTVLKGKLNTSMEEVWTRKGLVVFQFVISVILIAFVGVVYKQIEFVQTKNLGYDRDNILHFEMEMKIEDDPDFLMEGGIWEKRVEAFLHEVENIPGIVDVSNYYHDLTGNHGGLSGVDWEPGDHDEKLNFSNLQVGYDFIKTLGIEMVDGRSFSREFSSERSKVILNKAAIDAMGLSDPVGKTIKVWGQEKEIIGVAGDFHYESLYEEVKPCLFQLELRSSNIMAKIKAGTESVTIAQLQELYHQYYSGLEFDYQFLDNDYQALYTAEKRVSILSRYFAGLTIVISCLGLFGLAAFTAERKIKEIGIRKVLGSSEWKIIKLLSGDFAKMVLLAIVIALPLSFYMTKNWLDNFAYKIDLEWWYFLGTGLLTMIIALLTVSFQSVKAALANPVESLRSE</sequence>
<feature type="transmembrane region" description="Helical" evidence="6">
    <location>
        <begin position="378"/>
        <end position="404"/>
    </location>
</feature>
<dbReference type="PANTHER" id="PTHR30572">
    <property type="entry name" value="MEMBRANE COMPONENT OF TRANSPORTER-RELATED"/>
    <property type="match status" value="1"/>
</dbReference>
<accession>A0ABV9SW80</accession>
<proteinExistence type="predicted"/>
<feature type="transmembrane region" description="Helical" evidence="6">
    <location>
        <begin position="723"/>
        <end position="745"/>
    </location>
</feature>
<keyword evidence="4 6" id="KW-1133">Transmembrane helix</keyword>
<dbReference type="InterPro" id="IPR003838">
    <property type="entry name" value="ABC3_permease_C"/>
</dbReference>
<keyword evidence="2" id="KW-1003">Cell membrane</keyword>
<evidence type="ECO:0000256" key="1">
    <source>
        <dbReference type="ARBA" id="ARBA00004651"/>
    </source>
</evidence>
<evidence type="ECO:0000313" key="10">
    <source>
        <dbReference type="Proteomes" id="UP001595818"/>
    </source>
</evidence>
<reference evidence="10" key="1">
    <citation type="journal article" date="2019" name="Int. J. Syst. Evol. Microbiol.">
        <title>The Global Catalogue of Microorganisms (GCM) 10K type strain sequencing project: providing services to taxonomists for standard genome sequencing and annotation.</title>
        <authorList>
            <consortium name="The Broad Institute Genomics Platform"/>
            <consortium name="The Broad Institute Genome Sequencing Center for Infectious Disease"/>
            <person name="Wu L."/>
            <person name="Ma J."/>
        </authorList>
    </citation>
    <scope>NUCLEOTIDE SEQUENCE [LARGE SCALE GENOMIC DNA]</scope>
    <source>
        <strain evidence="10">CGMCC 4.7466</strain>
    </source>
</reference>
<gene>
    <name evidence="9" type="ORF">ACFPFU_03115</name>
</gene>
<evidence type="ECO:0000259" key="8">
    <source>
        <dbReference type="Pfam" id="PF12704"/>
    </source>
</evidence>
<feature type="transmembrane region" description="Helical" evidence="6">
    <location>
        <begin position="339"/>
        <end position="358"/>
    </location>
</feature>
<dbReference type="PANTHER" id="PTHR30572:SF18">
    <property type="entry name" value="ABC-TYPE MACROLIDE FAMILY EXPORT SYSTEM PERMEASE COMPONENT 2"/>
    <property type="match status" value="1"/>
</dbReference>
<evidence type="ECO:0000256" key="2">
    <source>
        <dbReference type="ARBA" id="ARBA00022475"/>
    </source>
</evidence>
<dbReference type="InterPro" id="IPR025857">
    <property type="entry name" value="MacB_PCD"/>
</dbReference>
<feature type="transmembrane region" description="Helical" evidence="6">
    <location>
        <begin position="20"/>
        <end position="41"/>
    </location>
</feature>
<feature type="domain" description="MacB-like periplasmic core" evidence="8">
    <location>
        <begin position="21"/>
        <end position="244"/>
    </location>
</feature>
<evidence type="ECO:0000256" key="6">
    <source>
        <dbReference type="SAM" id="Phobius"/>
    </source>
</evidence>
<dbReference type="Pfam" id="PF12704">
    <property type="entry name" value="MacB_PCD"/>
    <property type="match status" value="1"/>
</dbReference>
<name>A0ABV9SW80_9BACT</name>
<protein>
    <submittedName>
        <fullName evidence="9">ABC transporter permease</fullName>
    </submittedName>
</protein>
<evidence type="ECO:0000256" key="4">
    <source>
        <dbReference type="ARBA" id="ARBA00022989"/>
    </source>
</evidence>